<keyword evidence="4" id="KW-1185">Reference proteome</keyword>
<gene>
    <name evidence="3" type="ORF">ACFQ3F_03535</name>
</gene>
<feature type="domain" description="Creatinase N-terminal" evidence="2">
    <location>
        <begin position="13"/>
        <end position="143"/>
    </location>
</feature>
<dbReference type="PRINTS" id="PR00599">
    <property type="entry name" value="MAPEPTIDASE"/>
</dbReference>
<organism evidence="3 4">
    <name type="scientific">Nocardioides ginsengisoli</name>
    <dbReference type="NCBI Taxonomy" id="363868"/>
    <lineage>
        <taxon>Bacteria</taxon>
        <taxon>Bacillati</taxon>
        <taxon>Actinomycetota</taxon>
        <taxon>Actinomycetes</taxon>
        <taxon>Propionibacteriales</taxon>
        <taxon>Nocardioidaceae</taxon>
        <taxon>Nocardioides</taxon>
    </lineage>
</organism>
<dbReference type="InterPro" id="IPR050659">
    <property type="entry name" value="Peptidase_M24B"/>
</dbReference>
<dbReference type="InterPro" id="IPR036005">
    <property type="entry name" value="Creatinase/aminopeptidase-like"/>
</dbReference>
<dbReference type="RefSeq" id="WP_367917672.1">
    <property type="nucleotide sequence ID" value="NZ_BAABAC010000005.1"/>
</dbReference>
<dbReference type="Pfam" id="PF01321">
    <property type="entry name" value="Creatinase_N"/>
    <property type="match status" value="1"/>
</dbReference>
<evidence type="ECO:0000259" key="1">
    <source>
        <dbReference type="Pfam" id="PF00557"/>
    </source>
</evidence>
<feature type="domain" description="Peptidase M24" evidence="1">
    <location>
        <begin position="156"/>
        <end position="354"/>
    </location>
</feature>
<dbReference type="Proteomes" id="UP001597229">
    <property type="component" value="Unassembled WGS sequence"/>
</dbReference>
<sequence>MTITVPTAVQLGRTAELLERSDLDAIVVSSRQAMRHLANLYLPHLSVLSREEQMFFICTRRGDHLVIATEWMEPYAAEKSQLPCVAWDFGADPIARLASELTRLGVASGAIGIETKHVTVADAQRYGELLPGVTWHGIDDELMLNRQIKTPDEIRLMDEVAKAGERAMVEAIGRGWVGMTDREFQMELRVASIREGVDEVAWLALNWATLDQRTDPTDRPIEPGQVFSIEFGLSVDGYYSDLQRTVAAGDVADEVASVYRDLMQVQDRTIAAMQPGVSVGEMHAKFEADMANRGLTMWDWWLGHTMGLDVHEGGTIWLRDGSETVFRPGMVFAVEPVVTTPALLAIEDNVVIEEAGPRLLSNQFDWSEIVRLGESAPTR</sequence>
<evidence type="ECO:0000313" key="4">
    <source>
        <dbReference type="Proteomes" id="UP001597229"/>
    </source>
</evidence>
<evidence type="ECO:0000259" key="2">
    <source>
        <dbReference type="Pfam" id="PF01321"/>
    </source>
</evidence>
<reference evidence="4" key="1">
    <citation type="journal article" date="2019" name="Int. J. Syst. Evol. Microbiol.">
        <title>The Global Catalogue of Microorganisms (GCM) 10K type strain sequencing project: providing services to taxonomists for standard genome sequencing and annotation.</title>
        <authorList>
            <consortium name="The Broad Institute Genomics Platform"/>
            <consortium name="The Broad Institute Genome Sequencing Center for Infectious Disease"/>
            <person name="Wu L."/>
            <person name="Ma J."/>
        </authorList>
    </citation>
    <scope>NUCLEOTIDE SEQUENCE [LARGE SCALE GENOMIC DNA]</scope>
    <source>
        <strain evidence="4">CCUG 52478</strain>
    </source>
</reference>
<dbReference type="InterPro" id="IPR000994">
    <property type="entry name" value="Pept_M24"/>
</dbReference>
<dbReference type="PANTHER" id="PTHR46112">
    <property type="entry name" value="AMINOPEPTIDASE"/>
    <property type="match status" value="1"/>
</dbReference>
<accession>A0ABW3VVA5</accession>
<dbReference type="InterPro" id="IPR029149">
    <property type="entry name" value="Creatin/AminoP/Spt16_N"/>
</dbReference>
<dbReference type="EMBL" id="JBHTLX010000005">
    <property type="protein sequence ID" value="MFD1246852.1"/>
    <property type="molecule type" value="Genomic_DNA"/>
</dbReference>
<dbReference type="PANTHER" id="PTHR46112:SF2">
    <property type="entry name" value="XAA-PRO AMINOPEPTIDASE P-RELATED"/>
    <property type="match status" value="1"/>
</dbReference>
<comment type="caution">
    <text evidence="3">The sequence shown here is derived from an EMBL/GenBank/DDBJ whole genome shotgun (WGS) entry which is preliminary data.</text>
</comment>
<dbReference type="CDD" id="cd01066">
    <property type="entry name" value="APP_MetAP"/>
    <property type="match status" value="1"/>
</dbReference>
<dbReference type="Gene3D" id="3.90.230.10">
    <property type="entry name" value="Creatinase/methionine aminopeptidase superfamily"/>
    <property type="match status" value="1"/>
</dbReference>
<dbReference type="Gene3D" id="3.40.350.10">
    <property type="entry name" value="Creatinase/prolidase N-terminal domain"/>
    <property type="match status" value="1"/>
</dbReference>
<evidence type="ECO:0000313" key="3">
    <source>
        <dbReference type="EMBL" id="MFD1246852.1"/>
    </source>
</evidence>
<dbReference type="InterPro" id="IPR000587">
    <property type="entry name" value="Creatinase_N"/>
</dbReference>
<dbReference type="SUPFAM" id="SSF53092">
    <property type="entry name" value="Creatinase/prolidase N-terminal domain"/>
    <property type="match status" value="1"/>
</dbReference>
<name>A0ABW3VVA5_9ACTN</name>
<dbReference type="SUPFAM" id="SSF55920">
    <property type="entry name" value="Creatinase/aminopeptidase"/>
    <property type="match status" value="1"/>
</dbReference>
<proteinExistence type="predicted"/>
<dbReference type="InterPro" id="IPR001714">
    <property type="entry name" value="Pept_M24_MAP"/>
</dbReference>
<dbReference type="Pfam" id="PF00557">
    <property type="entry name" value="Peptidase_M24"/>
    <property type="match status" value="1"/>
</dbReference>
<protein>
    <submittedName>
        <fullName evidence="3">M24 family metallopeptidase</fullName>
    </submittedName>
</protein>